<proteinExistence type="predicted"/>
<dbReference type="GO" id="GO:0004751">
    <property type="term" value="F:ribose-5-phosphate isomerase activity"/>
    <property type="evidence" value="ECO:0007669"/>
    <property type="project" value="TreeGrafter"/>
</dbReference>
<dbReference type="InterPro" id="IPR036569">
    <property type="entry name" value="RpiB_LacA_LacB_sf"/>
</dbReference>
<sequence>MQDNLSHKIGLAADHAGFELKEKIKLYLFNQKADVIDLGTDSRSSVDYPDYGKLIGEEIKSKKIDLGIAICGSGIGISIAANKVTGVRAALCNNIEMAKLARNHN</sequence>
<name>A0A382ZJV7_9ZZZZ</name>
<dbReference type="NCBIfam" id="TIGR00689">
    <property type="entry name" value="rpiB_lacA_lacB"/>
    <property type="match status" value="1"/>
</dbReference>
<evidence type="ECO:0000313" key="1">
    <source>
        <dbReference type="EMBL" id="SVD95713.1"/>
    </source>
</evidence>
<dbReference type="EMBL" id="UINC01184481">
    <property type="protein sequence ID" value="SVD95713.1"/>
    <property type="molecule type" value="Genomic_DNA"/>
</dbReference>
<organism evidence="1">
    <name type="scientific">marine metagenome</name>
    <dbReference type="NCBI Taxonomy" id="408172"/>
    <lineage>
        <taxon>unclassified sequences</taxon>
        <taxon>metagenomes</taxon>
        <taxon>ecological metagenomes</taxon>
    </lineage>
</organism>
<dbReference type="Pfam" id="PF02502">
    <property type="entry name" value="LacAB_rpiB"/>
    <property type="match status" value="1"/>
</dbReference>
<dbReference type="GO" id="GO:0009052">
    <property type="term" value="P:pentose-phosphate shunt, non-oxidative branch"/>
    <property type="evidence" value="ECO:0007669"/>
    <property type="project" value="TreeGrafter"/>
</dbReference>
<protein>
    <recommendedName>
        <fullName evidence="2">Ribose 5-phosphate isomerase B</fullName>
    </recommendedName>
</protein>
<dbReference type="AlphaFoldDB" id="A0A382ZJV7"/>
<feature type="non-terminal residue" evidence="1">
    <location>
        <position position="1"/>
    </location>
</feature>
<dbReference type="SUPFAM" id="SSF89623">
    <property type="entry name" value="Ribose/Galactose isomerase RpiB/AlsB"/>
    <property type="match status" value="1"/>
</dbReference>
<feature type="non-terminal residue" evidence="1">
    <location>
        <position position="105"/>
    </location>
</feature>
<gene>
    <name evidence="1" type="ORF">METZ01_LOCUS448567</name>
</gene>
<reference evidence="1" key="1">
    <citation type="submission" date="2018-05" db="EMBL/GenBank/DDBJ databases">
        <authorList>
            <person name="Lanie J.A."/>
            <person name="Ng W.-L."/>
            <person name="Kazmierczak K.M."/>
            <person name="Andrzejewski T.M."/>
            <person name="Davidsen T.M."/>
            <person name="Wayne K.J."/>
            <person name="Tettelin H."/>
            <person name="Glass J.I."/>
            <person name="Rusch D."/>
            <person name="Podicherti R."/>
            <person name="Tsui H.-C.T."/>
            <person name="Winkler M.E."/>
        </authorList>
    </citation>
    <scope>NUCLEOTIDE SEQUENCE</scope>
</reference>
<dbReference type="GO" id="GO:0019316">
    <property type="term" value="P:D-allose catabolic process"/>
    <property type="evidence" value="ECO:0007669"/>
    <property type="project" value="TreeGrafter"/>
</dbReference>
<evidence type="ECO:0008006" key="2">
    <source>
        <dbReference type="Google" id="ProtNLM"/>
    </source>
</evidence>
<dbReference type="InterPro" id="IPR003500">
    <property type="entry name" value="RpiB_LacA_LacB"/>
</dbReference>
<dbReference type="Gene3D" id="3.40.1400.10">
    <property type="entry name" value="Sugar-phosphate isomerase, RpiB/LacA/LacB"/>
    <property type="match status" value="1"/>
</dbReference>
<dbReference type="PIRSF" id="PIRSF005384">
    <property type="entry name" value="RpiB_LacA_B"/>
    <property type="match status" value="1"/>
</dbReference>
<dbReference type="PANTHER" id="PTHR30345">
    <property type="entry name" value="RIBOSE-5-PHOSPHATE ISOMERASE B"/>
    <property type="match status" value="1"/>
</dbReference>
<accession>A0A382ZJV7</accession>
<dbReference type="PANTHER" id="PTHR30345:SF0">
    <property type="entry name" value="DNA DAMAGE-REPAIR_TOLERATION PROTEIN DRT102"/>
    <property type="match status" value="1"/>
</dbReference>